<dbReference type="EMBL" id="JARBHB010000003">
    <property type="protein sequence ID" value="KAJ8889647.1"/>
    <property type="molecule type" value="Genomic_DNA"/>
</dbReference>
<gene>
    <name evidence="1" type="ORF">PR048_009147</name>
</gene>
<evidence type="ECO:0000313" key="2">
    <source>
        <dbReference type="Proteomes" id="UP001159363"/>
    </source>
</evidence>
<organism evidence="1 2">
    <name type="scientific">Dryococelus australis</name>
    <dbReference type="NCBI Taxonomy" id="614101"/>
    <lineage>
        <taxon>Eukaryota</taxon>
        <taxon>Metazoa</taxon>
        <taxon>Ecdysozoa</taxon>
        <taxon>Arthropoda</taxon>
        <taxon>Hexapoda</taxon>
        <taxon>Insecta</taxon>
        <taxon>Pterygota</taxon>
        <taxon>Neoptera</taxon>
        <taxon>Polyneoptera</taxon>
        <taxon>Phasmatodea</taxon>
        <taxon>Verophasmatodea</taxon>
        <taxon>Anareolatae</taxon>
        <taxon>Phasmatidae</taxon>
        <taxon>Eurycanthinae</taxon>
        <taxon>Dryococelus</taxon>
    </lineage>
</organism>
<dbReference type="Proteomes" id="UP001159363">
    <property type="component" value="Chromosome 3"/>
</dbReference>
<sequence>MLSLWESLPTEELEQFVMKSYFTIKRTDKFWSGTWTDMIIEQYLICSMKSTGGLTHGRGLSSPTLSKWIKAIPAIVKVVDSLEKVAGVYSATTYQHVELRESCKTRDKNDVLRLQDWLKLRNPFETGLPSINCDSAKDAGIRAMKIMVRKPLSGITLKRKDVVTTLSKATKGIRVREHFVEVNSTQIVHRMLCVVRSDEELAENLSYERSAWPPALFENCNMRKCSGKAVLLPVLENYLRPSSCLSNESENTAYIIDGGYFLHLCYWQCHETYGKIASKYVLT</sequence>
<evidence type="ECO:0000313" key="1">
    <source>
        <dbReference type="EMBL" id="KAJ8889647.1"/>
    </source>
</evidence>
<proteinExistence type="predicted"/>
<accession>A0ABQ9HZ26</accession>
<protein>
    <submittedName>
        <fullName evidence="1">Uncharacterized protein</fullName>
    </submittedName>
</protein>
<comment type="caution">
    <text evidence="1">The sequence shown here is derived from an EMBL/GenBank/DDBJ whole genome shotgun (WGS) entry which is preliminary data.</text>
</comment>
<reference evidence="1 2" key="1">
    <citation type="submission" date="2023-02" db="EMBL/GenBank/DDBJ databases">
        <title>LHISI_Scaffold_Assembly.</title>
        <authorList>
            <person name="Stuart O.P."/>
            <person name="Cleave R."/>
            <person name="Magrath M.J.L."/>
            <person name="Mikheyev A.S."/>
        </authorList>
    </citation>
    <scope>NUCLEOTIDE SEQUENCE [LARGE SCALE GENOMIC DNA]</scope>
    <source>
        <strain evidence="1">Daus_M_001</strain>
        <tissue evidence="1">Leg muscle</tissue>
    </source>
</reference>
<name>A0ABQ9HZ26_9NEOP</name>
<keyword evidence="2" id="KW-1185">Reference proteome</keyword>